<dbReference type="Proteomes" id="UP000254866">
    <property type="component" value="Unassembled WGS sequence"/>
</dbReference>
<dbReference type="GO" id="GO:0000226">
    <property type="term" value="P:microtubule cytoskeleton organization"/>
    <property type="evidence" value="ECO:0007669"/>
    <property type="project" value="TreeGrafter"/>
</dbReference>
<dbReference type="Pfam" id="PF23579">
    <property type="entry name" value="ARM_TBCD"/>
    <property type="match status" value="1"/>
</dbReference>
<evidence type="ECO:0000259" key="3">
    <source>
        <dbReference type="Pfam" id="PF25767"/>
    </source>
</evidence>
<reference evidence="4 5" key="1">
    <citation type="journal article" date="2018" name="IMA Fungus">
        <title>IMA Genome-F 9: Draft genome sequence of Annulohypoxylon stygium, Aspergillus mulundensis, Berkeleyomyces basicola (syn. Thielaviopsis basicola), Ceratocystis smalleyi, two Cercospora beticola strains, Coleophoma cylindrospora, Fusarium fracticaudum, Phialophora cf. hyalina, and Morchella septimelata.</title>
        <authorList>
            <person name="Wingfield B.D."/>
            <person name="Bills G.F."/>
            <person name="Dong Y."/>
            <person name="Huang W."/>
            <person name="Nel W.J."/>
            <person name="Swalarsk-Parry B.S."/>
            <person name="Vaghefi N."/>
            <person name="Wilken P.M."/>
            <person name="An Z."/>
            <person name="de Beer Z.W."/>
            <person name="De Vos L."/>
            <person name="Chen L."/>
            <person name="Duong T.A."/>
            <person name="Gao Y."/>
            <person name="Hammerbacher A."/>
            <person name="Kikkert J.R."/>
            <person name="Li Y."/>
            <person name="Li H."/>
            <person name="Li K."/>
            <person name="Li Q."/>
            <person name="Liu X."/>
            <person name="Ma X."/>
            <person name="Naidoo K."/>
            <person name="Pethybridge S.J."/>
            <person name="Sun J."/>
            <person name="Steenkamp E.T."/>
            <person name="van der Nest M.A."/>
            <person name="van Wyk S."/>
            <person name="Wingfield M.J."/>
            <person name="Xiong C."/>
            <person name="Yue Q."/>
            <person name="Zhang X."/>
        </authorList>
    </citation>
    <scope>NUCLEOTIDE SEQUENCE [LARGE SCALE GENOMIC DNA]</scope>
    <source>
        <strain evidence="4 5">BP 5553</strain>
    </source>
</reference>
<keyword evidence="1" id="KW-0143">Chaperone</keyword>
<protein>
    <submittedName>
        <fullName evidence="4">Uncharacterized protein</fullName>
    </submittedName>
</protein>
<keyword evidence="5" id="KW-1185">Reference proteome</keyword>
<feature type="domain" description="Tubulin-folding cofactor D ARM repeats" evidence="3">
    <location>
        <begin position="431"/>
        <end position="512"/>
    </location>
</feature>
<dbReference type="STRING" id="2656787.A0A370TK06"/>
<dbReference type="InterPro" id="IPR033162">
    <property type="entry name" value="TBCD"/>
</dbReference>
<dbReference type="InterPro" id="IPR058033">
    <property type="entry name" value="ARM_TBCD_2nd"/>
</dbReference>
<dbReference type="PANTHER" id="PTHR12658">
    <property type="entry name" value="BETA-TUBULIN COFACTOR D"/>
    <property type="match status" value="1"/>
</dbReference>
<proteinExistence type="predicted"/>
<evidence type="ECO:0000313" key="5">
    <source>
        <dbReference type="Proteomes" id="UP000254866"/>
    </source>
</evidence>
<accession>A0A370TK06</accession>
<dbReference type="GO" id="GO:0048487">
    <property type="term" value="F:beta-tubulin binding"/>
    <property type="evidence" value="ECO:0007669"/>
    <property type="project" value="InterPro"/>
</dbReference>
<feature type="domain" description="Tubulin-folding cofactor D C-terminal" evidence="2">
    <location>
        <begin position="1019"/>
        <end position="1191"/>
    </location>
</feature>
<dbReference type="GO" id="GO:0005096">
    <property type="term" value="F:GTPase activator activity"/>
    <property type="evidence" value="ECO:0007669"/>
    <property type="project" value="InterPro"/>
</dbReference>
<evidence type="ECO:0000259" key="2">
    <source>
        <dbReference type="Pfam" id="PF12612"/>
    </source>
</evidence>
<dbReference type="PANTHER" id="PTHR12658:SF0">
    <property type="entry name" value="TUBULIN-SPECIFIC CHAPERONE D"/>
    <property type="match status" value="1"/>
</dbReference>
<dbReference type="RefSeq" id="XP_031868517.1">
    <property type="nucleotide sequence ID" value="XM_032015096.1"/>
</dbReference>
<dbReference type="AlphaFoldDB" id="A0A370TK06"/>
<dbReference type="GeneID" id="43599322"/>
<dbReference type="InterPro" id="IPR016024">
    <property type="entry name" value="ARM-type_fold"/>
</dbReference>
<dbReference type="GO" id="GO:0007023">
    <property type="term" value="P:post-chaperonin tubulin folding pathway"/>
    <property type="evidence" value="ECO:0007669"/>
    <property type="project" value="InterPro"/>
</dbReference>
<comment type="caution">
    <text evidence="4">The sequence shown here is derived from an EMBL/GenBank/DDBJ whole genome shotgun (WGS) entry which is preliminary data.</text>
</comment>
<name>A0A370TK06_9HELO</name>
<evidence type="ECO:0000256" key="1">
    <source>
        <dbReference type="ARBA" id="ARBA00023186"/>
    </source>
</evidence>
<dbReference type="OrthoDB" id="10253476at2759"/>
<dbReference type="InterPro" id="IPR022577">
    <property type="entry name" value="TBCD_C"/>
</dbReference>
<dbReference type="Pfam" id="PF12612">
    <property type="entry name" value="TFCD_C"/>
    <property type="match status" value="1"/>
</dbReference>
<sequence length="1268" mass="140914">MDAPEDDRDVLLQRSSAELLADLESSLKPFLWKTTVSGKVQIRRGVRIRETNRLVDLLERFQELPQLLDPHLDKIIPSLSEAFLTYLRWASRPKHAPAISAPPLMSLSSAICKLLYAFCKIRGEKVIVRFLSTETRYLELLLSAVESGNPVEEEPAQASGTWSWEERYIALLWLSQLLLAPFDLASISSSDNIDEDLTRIPGFIWPGNVPGVALRVIPLAIRYLSSAGKERDAAKTLLVRVAMRRDMQELGLLQSLVSWAISRFQAAPDVVKPAHYYIGLLSFLAGVLVSSAGSTAMYNYLGDIFHLVQQISAEGSPVFRSIHDSAVARKTTIKIYRAITTLDLRSNPDMAAMERVESTIGILIEYLSDLATPVRLAASKALSIIILKLDPDMANEVVEAIVGNLERGVSWPDTGRQANKGNHTAFDLSNANALEWHGLILTLSHLLYRRSLPASRLSPILPYLAIGLSFEQRSTLGASLGTSVRDAACFGIWALARRYTTAELGSVTIKTASLSGSFTVNSLQRNPILDSPALQGLATELVVSACLDSAGNIRRGASAALQELVGRHPDMIIQGIQLVQVVDYHAIALRSRAVQQVAVQAAQLSELYFNGILFCLLGWRGVRDNDPSVRRMIAAACGSIVWGNLQLDDLGAIPYEELQRIISYLAARLERLPLREIDEAHGLLLCLSSTITGLHPYLHAPNMKSAVQHGHRDFEGLVKALISQVHSIFDSCMETQRRKEFLAEAVGRLMIAIYPILCADLAFRWFRTLKEDPLRAPKPAVISDRSLPLPENCDTMDMDKTVTQLLRTPVLTNGALDLDPIVFLSSMQSVSEAGFSLDDRIISTMKNLLNAFLEFKRKETIDAVSEAAANFTFLLDRNDRSSIILEWIQAATAKAESGRSGVGKAYLHTLFKTFPLAIDCSPNSSGLQKEILEHIQWRWDLGHHIETRTTILACLARSAALLTHAHRFLNIITDGLDDYTTDNRGDIGSLVRIEALGAVGALARAFDLFEDANFEKFRCLFGRLLRLGTEKLDKVRAEAQVSITYTLRNRERDTFKSMPPTSQQYFRYLLELPKHSWAQYTARYDELWLIDLLEGYVLSADTGSQDLVRTSRAALVQFCDEQSPLGNAETVCTALFQVLKNNISNDRVLVPTLEVISFLFDMDIIQKTPLKWRSLYALTQKAHFKTSNVRKLEAAVKVYGGLMEVYPEAVQKLSSMLLHPFPRIRNLVAEELFVGKGVGKKVNWTKASKGDLVKLQKELGMDAPAARS</sequence>
<organism evidence="4 5">
    <name type="scientific">Venustampulla echinocandica</name>
    <dbReference type="NCBI Taxonomy" id="2656787"/>
    <lineage>
        <taxon>Eukaryota</taxon>
        <taxon>Fungi</taxon>
        <taxon>Dikarya</taxon>
        <taxon>Ascomycota</taxon>
        <taxon>Pezizomycotina</taxon>
        <taxon>Leotiomycetes</taxon>
        <taxon>Helotiales</taxon>
        <taxon>Pleuroascaceae</taxon>
        <taxon>Venustampulla</taxon>
    </lineage>
</organism>
<dbReference type="SUPFAM" id="SSF48371">
    <property type="entry name" value="ARM repeat"/>
    <property type="match status" value="1"/>
</dbReference>
<evidence type="ECO:0000313" key="4">
    <source>
        <dbReference type="EMBL" id="RDL35861.1"/>
    </source>
</evidence>
<dbReference type="EMBL" id="NPIC01000005">
    <property type="protein sequence ID" value="RDL35861.1"/>
    <property type="molecule type" value="Genomic_DNA"/>
</dbReference>
<gene>
    <name evidence="4" type="ORF">BP5553_06473</name>
</gene>
<dbReference type="Pfam" id="PF25767">
    <property type="entry name" value="ARM_TBCD_2nd"/>
    <property type="match status" value="1"/>
</dbReference>
<dbReference type="GO" id="GO:0007021">
    <property type="term" value="P:tubulin complex assembly"/>
    <property type="evidence" value="ECO:0007669"/>
    <property type="project" value="InterPro"/>
</dbReference>